<accession>A0A2H3JSV0</accession>
<sequence>YIHNYLDLLGISIFYYDYAITFGDEYMRIWTQPTWKLNIWFLINRYLTFFGDIAVNVGNFYGFKSAKVLFSPLITLYNSCSDYALYRQSLLIGAQVVVCIILCLRTYALYNRSKRILAYVIGSGFILGGLAIFAVTDQKQGISQTGGCHIASTRLTYVRIAVAWEALFVYDISIFVLTLYKTWKERHVMRTVQDNIFQLIWRDGAIYFAVMASVNLANLLTFYPLLEGVLSTSASSVSVTMMSRLMLNLHESVTPNNSVATGPNLEADDSTTLQFSTTIAISPGAIARDMGLESDEEAADIPDGYELRDVDDRQRRTEESTLWSIA</sequence>
<gene>
    <name evidence="3" type="ORF">WOLCODRAFT_77655</name>
</gene>
<feature type="domain" description="DUF6533" evidence="2">
    <location>
        <begin position="11"/>
        <end position="50"/>
    </location>
</feature>
<dbReference type="Pfam" id="PF20151">
    <property type="entry name" value="DUF6533"/>
    <property type="match status" value="1"/>
</dbReference>
<dbReference type="Proteomes" id="UP000218811">
    <property type="component" value="Unassembled WGS sequence"/>
</dbReference>
<keyword evidence="4" id="KW-1185">Reference proteome</keyword>
<keyword evidence="1" id="KW-0812">Transmembrane</keyword>
<dbReference type="OrthoDB" id="2686513at2759"/>
<feature type="transmembrane region" description="Helical" evidence="1">
    <location>
        <begin position="116"/>
        <end position="136"/>
    </location>
</feature>
<organism evidence="3 4">
    <name type="scientific">Wolfiporia cocos (strain MD-104)</name>
    <name type="common">Brown rot fungus</name>
    <dbReference type="NCBI Taxonomy" id="742152"/>
    <lineage>
        <taxon>Eukaryota</taxon>
        <taxon>Fungi</taxon>
        <taxon>Dikarya</taxon>
        <taxon>Basidiomycota</taxon>
        <taxon>Agaricomycotina</taxon>
        <taxon>Agaricomycetes</taxon>
        <taxon>Polyporales</taxon>
        <taxon>Phaeolaceae</taxon>
        <taxon>Wolfiporia</taxon>
    </lineage>
</organism>
<protein>
    <recommendedName>
        <fullName evidence="2">DUF6533 domain-containing protein</fullName>
    </recommendedName>
</protein>
<dbReference type="OMA" id="WEALFVY"/>
<name>A0A2H3JSV0_WOLCO</name>
<dbReference type="InterPro" id="IPR045340">
    <property type="entry name" value="DUF6533"/>
</dbReference>
<feature type="transmembrane region" description="Helical" evidence="1">
    <location>
        <begin position="46"/>
        <end position="63"/>
    </location>
</feature>
<keyword evidence="1" id="KW-1133">Transmembrane helix</keyword>
<reference evidence="3 4" key="1">
    <citation type="journal article" date="2012" name="Science">
        <title>The Paleozoic origin of enzymatic lignin decomposition reconstructed from 31 fungal genomes.</title>
        <authorList>
            <person name="Floudas D."/>
            <person name="Binder M."/>
            <person name="Riley R."/>
            <person name="Barry K."/>
            <person name="Blanchette R.A."/>
            <person name="Henrissat B."/>
            <person name="Martinez A.T."/>
            <person name="Otillar R."/>
            <person name="Spatafora J.W."/>
            <person name="Yadav J.S."/>
            <person name="Aerts A."/>
            <person name="Benoit I."/>
            <person name="Boyd A."/>
            <person name="Carlson A."/>
            <person name="Copeland A."/>
            <person name="Coutinho P.M."/>
            <person name="de Vries R.P."/>
            <person name="Ferreira P."/>
            <person name="Findley K."/>
            <person name="Foster B."/>
            <person name="Gaskell J."/>
            <person name="Glotzer D."/>
            <person name="Gorecki P."/>
            <person name="Heitman J."/>
            <person name="Hesse C."/>
            <person name="Hori C."/>
            <person name="Igarashi K."/>
            <person name="Jurgens J.A."/>
            <person name="Kallen N."/>
            <person name="Kersten P."/>
            <person name="Kohler A."/>
            <person name="Kuees U."/>
            <person name="Kumar T.K.A."/>
            <person name="Kuo A."/>
            <person name="LaButti K."/>
            <person name="Larrondo L.F."/>
            <person name="Lindquist E."/>
            <person name="Ling A."/>
            <person name="Lombard V."/>
            <person name="Lucas S."/>
            <person name="Lundell T."/>
            <person name="Martin R."/>
            <person name="McLaughlin D.J."/>
            <person name="Morgenstern I."/>
            <person name="Morin E."/>
            <person name="Murat C."/>
            <person name="Nagy L.G."/>
            <person name="Nolan M."/>
            <person name="Ohm R.A."/>
            <person name="Patyshakuliyeva A."/>
            <person name="Rokas A."/>
            <person name="Ruiz-Duenas F.J."/>
            <person name="Sabat G."/>
            <person name="Salamov A."/>
            <person name="Samejima M."/>
            <person name="Schmutz J."/>
            <person name="Slot J.C."/>
            <person name="St John F."/>
            <person name="Stenlid J."/>
            <person name="Sun H."/>
            <person name="Sun S."/>
            <person name="Syed K."/>
            <person name="Tsang A."/>
            <person name="Wiebenga A."/>
            <person name="Young D."/>
            <person name="Pisabarro A."/>
            <person name="Eastwood D.C."/>
            <person name="Martin F."/>
            <person name="Cullen D."/>
            <person name="Grigoriev I.V."/>
            <person name="Hibbett D.S."/>
        </authorList>
    </citation>
    <scope>NUCLEOTIDE SEQUENCE [LARGE SCALE GENOMIC DNA]</scope>
    <source>
        <strain evidence="3 4">MD-104</strain>
    </source>
</reference>
<evidence type="ECO:0000313" key="3">
    <source>
        <dbReference type="EMBL" id="PCH45041.1"/>
    </source>
</evidence>
<feature type="transmembrane region" description="Helical" evidence="1">
    <location>
        <begin position="205"/>
        <end position="226"/>
    </location>
</feature>
<evidence type="ECO:0000256" key="1">
    <source>
        <dbReference type="SAM" id="Phobius"/>
    </source>
</evidence>
<dbReference type="AlphaFoldDB" id="A0A2H3JSV0"/>
<feature type="non-terminal residue" evidence="3">
    <location>
        <position position="1"/>
    </location>
</feature>
<evidence type="ECO:0000259" key="2">
    <source>
        <dbReference type="Pfam" id="PF20151"/>
    </source>
</evidence>
<proteinExistence type="predicted"/>
<keyword evidence="1" id="KW-0472">Membrane</keyword>
<evidence type="ECO:0000313" key="4">
    <source>
        <dbReference type="Proteomes" id="UP000218811"/>
    </source>
</evidence>
<feature type="transmembrane region" description="Helical" evidence="1">
    <location>
        <begin position="83"/>
        <end position="104"/>
    </location>
</feature>
<feature type="transmembrane region" description="Helical" evidence="1">
    <location>
        <begin position="156"/>
        <end position="180"/>
    </location>
</feature>
<dbReference type="EMBL" id="KB468168">
    <property type="protein sequence ID" value="PCH45041.1"/>
    <property type="molecule type" value="Genomic_DNA"/>
</dbReference>